<keyword evidence="7 12" id="KW-0482">Metalloprotease</keyword>
<name>A0A5M3VZP8_9ACTN</name>
<accession>A0A5M3VZP8</accession>
<keyword evidence="8" id="KW-1015">Disulfide bond</keyword>
<evidence type="ECO:0000256" key="10">
    <source>
        <dbReference type="SAM" id="SignalP"/>
    </source>
</evidence>
<dbReference type="GO" id="GO:0046872">
    <property type="term" value="F:metal ion binding"/>
    <property type="evidence" value="ECO:0007669"/>
    <property type="project" value="UniProtKB-KW"/>
</dbReference>
<dbReference type="InterPro" id="IPR008754">
    <property type="entry name" value="Peptidase_M43"/>
</dbReference>
<dbReference type="PANTHER" id="PTHR47466:SF1">
    <property type="entry name" value="METALLOPROTEASE MEP1 (AFU_ORTHOLOGUE AFUA_1G07730)-RELATED"/>
    <property type="match status" value="1"/>
</dbReference>
<dbReference type="SUPFAM" id="SSF55486">
    <property type="entry name" value="Metalloproteases ('zincins'), catalytic domain"/>
    <property type="match status" value="1"/>
</dbReference>
<evidence type="ECO:0000256" key="9">
    <source>
        <dbReference type="SAM" id="MobiDB-lite"/>
    </source>
</evidence>
<dbReference type="AlphaFoldDB" id="A0A5M3VZP8"/>
<evidence type="ECO:0000313" key="12">
    <source>
        <dbReference type="EMBL" id="GES01986.1"/>
    </source>
</evidence>
<dbReference type="EMBL" id="BLAD01000054">
    <property type="protein sequence ID" value="GES01986.1"/>
    <property type="molecule type" value="Genomic_DNA"/>
</dbReference>
<keyword evidence="4 10" id="KW-0732">Signal</keyword>
<dbReference type="GO" id="GO:0008237">
    <property type="term" value="F:metallopeptidase activity"/>
    <property type="evidence" value="ECO:0007669"/>
    <property type="project" value="UniProtKB-KW"/>
</dbReference>
<keyword evidence="6" id="KW-0862">Zinc</keyword>
<keyword evidence="13" id="KW-1185">Reference proteome</keyword>
<dbReference type="RefSeq" id="WP_155338236.1">
    <property type="nucleotide sequence ID" value="NZ_BLAD01000054.1"/>
</dbReference>
<evidence type="ECO:0000259" key="11">
    <source>
        <dbReference type="Pfam" id="PF05572"/>
    </source>
</evidence>
<evidence type="ECO:0000256" key="7">
    <source>
        <dbReference type="ARBA" id="ARBA00023049"/>
    </source>
</evidence>
<dbReference type="OrthoDB" id="6278496at2"/>
<gene>
    <name evidence="12" type="ORF">Acor_40510</name>
</gene>
<dbReference type="Proteomes" id="UP000334990">
    <property type="component" value="Unassembled WGS sequence"/>
</dbReference>
<feature type="signal peptide" evidence="10">
    <location>
        <begin position="1"/>
        <end position="25"/>
    </location>
</feature>
<evidence type="ECO:0000256" key="8">
    <source>
        <dbReference type="ARBA" id="ARBA00023157"/>
    </source>
</evidence>
<feature type="chain" id="PRO_5024429078" evidence="10">
    <location>
        <begin position="26"/>
        <end position="290"/>
    </location>
</feature>
<evidence type="ECO:0000256" key="1">
    <source>
        <dbReference type="ARBA" id="ARBA00008721"/>
    </source>
</evidence>
<dbReference type="GO" id="GO:0006508">
    <property type="term" value="P:proteolysis"/>
    <property type="evidence" value="ECO:0007669"/>
    <property type="project" value="UniProtKB-KW"/>
</dbReference>
<feature type="region of interest" description="Disordered" evidence="9">
    <location>
        <begin position="222"/>
        <end position="246"/>
    </location>
</feature>
<sequence>MARRTIAVSLACLFTLGLVPGSAVADRECAVRAARMARGEPREPDAAELARVEGELRERLSSRVVAAQIDVPIWVHVLTDGQRGASDSAVKGQVATLNTAYGGGFGGTDTGIRFVLKGITRTRNQAWFRDPLGHEEPMKTLLRRGGGETLNLFVGQLSELVLGYATYPHWFPDTPRLDGVVIDWRSLPGGALRNFDRGFTGVHEIGHWFGLLHTFENGCEAPGDSVDDTPAEGHPTDGCPSAKDSCPGIPGTDPIHNYMDYSFDRCMSEFTPGQSERMRQMWTAYRIPKV</sequence>
<reference evidence="12 13" key="1">
    <citation type="submission" date="2019-10" db="EMBL/GenBank/DDBJ databases">
        <title>Whole genome shotgun sequence of Acrocarpospora corrugata NBRC 13972.</title>
        <authorList>
            <person name="Ichikawa N."/>
            <person name="Kimura A."/>
            <person name="Kitahashi Y."/>
            <person name="Komaki H."/>
            <person name="Oguchi A."/>
        </authorList>
    </citation>
    <scope>NUCLEOTIDE SEQUENCE [LARGE SCALE GENOMIC DNA]</scope>
    <source>
        <strain evidence="12 13">NBRC 13972</strain>
    </source>
</reference>
<keyword evidence="2 12" id="KW-0645">Protease</keyword>
<keyword evidence="3" id="KW-0479">Metal-binding</keyword>
<protein>
    <submittedName>
        <fullName evidence="12">Zinc metalloprotease</fullName>
    </submittedName>
</protein>
<dbReference type="PANTHER" id="PTHR47466">
    <property type="match status" value="1"/>
</dbReference>
<evidence type="ECO:0000256" key="5">
    <source>
        <dbReference type="ARBA" id="ARBA00022801"/>
    </source>
</evidence>
<evidence type="ECO:0000256" key="4">
    <source>
        <dbReference type="ARBA" id="ARBA00022729"/>
    </source>
</evidence>
<proteinExistence type="inferred from homology"/>
<evidence type="ECO:0000313" key="13">
    <source>
        <dbReference type="Proteomes" id="UP000334990"/>
    </source>
</evidence>
<evidence type="ECO:0000256" key="6">
    <source>
        <dbReference type="ARBA" id="ARBA00022833"/>
    </source>
</evidence>
<evidence type="ECO:0000256" key="2">
    <source>
        <dbReference type="ARBA" id="ARBA00022670"/>
    </source>
</evidence>
<evidence type="ECO:0000256" key="3">
    <source>
        <dbReference type="ARBA" id="ARBA00022723"/>
    </source>
</evidence>
<feature type="domain" description="Peptidase M43 pregnancy-associated plasma-A" evidence="11">
    <location>
        <begin position="200"/>
        <end position="281"/>
    </location>
</feature>
<dbReference type="InterPro" id="IPR024079">
    <property type="entry name" value="MetalloPept_cat_dom_sf"/>
</dbReference>
<dbReference type="Pfam" id="PF05572">
    <property type="entry name" value="Peptidase_M43"/>
    <property type="match status" value="1"/>
</dbReference>
<dbReference type="CDD" id="cd04275">
    <property type="entry name" value="ZnMc_pappalysin_like"/>
    <property type="match status" value="1"/>
</dbReference>
<comment type="caution">
    <text evidence="12">The sequence shown here is derived from an EMBL/GenBank/DDBJ whole genome shotgun (WGS) entry which is preliminary data.</text>
</comment>
<comment type="similarity">
    <text evidence="1">Belongs to the peptidase M43B family.</text>
</comment>
<dbReference type="Gene3D" id="3.40.390.10">
    <property type="entry name" value="Collagenase (Catalytic Domain)"/>
    <property type="match status" value="1"/>
</dbReference>
<organism evidence="12 13">
    <name type="scientific">Acrocarpospora corrugata</name>
    <dbReference type="NCBI Taxonomy" id="35763"/>
    <lineage>
        <taxon>Bacteria</taxon>
        <taxon>Bacillati</taxon>
        <taxon>Actinomycetota</taxon>
        <taxon>Actinomycetes</taxon>
        <taxon>Streptosporangiales</taxon>
        <taxon>Streptosporangiaceae</taxon>
        <taxon>Acrocarpospora</taxon>
    </lineage>
</organism>
<keyword evidence="5" id="KW-0378">Hydrolase</keyword>